<feature type="transmembrane region" description="Helical" evidence="2">
    <location>
        <begin position="6"/>
        <end position="26"/>
    </location>
</feature>
<keyword evidence="2" id="KW-1133">Transmembrane helix</keyword>
<dbReference type="Pfam" id="PF03597">
    <property type="entry name" value="FixS"/>
    <property type="match status" value="1"/>
</dbReference>
<dbReference type="NCBIfam" id="TIGR00847">
    <property type="entry name" value="ccoS"/>
    <property type="match status" value="1"/>
</dbReference>
<gene>
    <name evidence="3" type="ORF">A9404_02800</name>
</gene>
<evidence type="ECO:0000313" key="3">
    <source>
        <dbReference type="EMBL" id="ANJ66449.1"/>
    </source>
</evidence>
<dbReference type="PANTHER" id="PTHR41532:SF1">
    <property type="entry name" value="FIXS PROTEIN"/>
    <property type="match status" value="1"/>
</dbReference>
<keyword evidence="2" id="KW-0472">Membrane</keyword>
<name>A0A191ZF00_9GAMM</name>
<proteinExistence type="predicted"/>
<dbReference type="EMBL" id="CP016027">
    <property type="protein sequence ID" value="ANJ66449.1"/>
    <property type="molecule type" value="Genomic_DNA"/>
</dbReference>
<dbReference type="Proteomes" id="UP000078596">
    <property type="component" value="Chromosome"/>
</dbReference>
<dbReference type="RefSeq" id="WP_066098466.1">
    <property type="nucleotide sequence ID" value="NZ_CP016027.1"/>
</dbReference>
<evidence type="ECO:0000313" key="4">
    <source>
        <dbReference type="Proteomes" id="UP000078596"/>
    </source>
</evidence>
<dbReference type="OrthoDB" id="9802763at2"/>
<feature type="region of interest" description="Disordered" evidence="1">
    <location>
        <begin position="42"/>
        <end position="70"/>
    </location>
</feature>
<evidence type="ECO:0000256" key="1">
    <source>
        <dbReference type="SAM" id="MobiDB-lite"/>
    </source>
</evidence>
<accession>A0A191ZF00</accession>
<dbReference type="STRING" id="1860122.A9404_02800"/>
<dbReference type="InterPro" id="IPR004714">
    <property type="entry name" value="Cyt_oxidase_maturation_cbb3"/>
</dbReference>
<sequence>MGVLYLFVPLSMIIAGILVWAAFWAIRNNQYEDMDGPAHRILLDDDDPRIPTQSNAGDAEDKTTTTNNRK</sequence>
<evidence type="ECO:0000256" key="2">
    <source>
        <dbReference type="SAM" id="Phobius"/>
    </source>
</evidence>
<dbReference type="PANTHER" id="PTHR41532">
    <property type="entry name" value="FIXS PROTEIN"/>
    <property type="match status" value="1"/>
</dbReference>
<reference evidence="3 4" key="1">
    <citation type="submission" date="2016-06" db="EMBL/GenBank/DDBJ databases">
        <title>Insight into the functional genes involving in sulfur oxidation in Pearl River water.</title>
        <authorList>
            <person name="Luo J."/>
            <person name="Tan X."/>
            <person name="Lin W."/>
        </authorList>
    </citation>
    <scope>NUCLEOTIDE SEQUENCE [LARGE SCALE GENOMIC DNA]</scope>
    <source>
        <strain evidence="3 4">LS2</strain>
    </source>
</reference>
<organism evidence="3 4">
    <name type="scientific">Halothiobacillus diazotrophicus</name>
    <dbReference type="NCBI Taxonomy" id="1860122"/>
    <lineage>
        <taxon>Bacteria</taxon>
        <taxon>Pseudomonadati</taxon>
        <taxon>Pseudomonadota</taxon>
        <taxon>Gammaproteobacteria</taxon>
        <taxon>Chromatiales</taxon>
        <taxon>Halothiobacillaceae</taxon>
        <taxon>Halothiobacillus</taxon>
    </lineage>
</organism>
<dbReference type="KEGG" id="haz:A9404_02800"/>
<keyword evidence="2" id="KW-0812">Transmembrane</keyword>
<dbReference type="AlphaFoldDB" id="A0A191ZF00"/>
<protein>
    <submittedName>
        <fullName evidence="3">Cytochrome oxidase maturation protein, cbb3-type</fullName>
    </submittedName>
</protein>
<keyword evidence="4" id="KW-1185">Reference proteome</keyword>